<dbReference type="AlphaFoldDB" id="A0A0L0BRZ3"/>
<dbReference type="Proteomes" id="UP000037069">
    <property type="component" value="Unassembled WGS sequence"/>
</dbReference>
<name>A0A0L0BRZ3_LUCCU</name>
<evidence type="ECO:0000313" key="1">
    <source>
        <dbReference type="EMBL" id="KNC22768.1"/>
    </source>
</evidence>
<dbReference type="EMBL" id="JRES01001455">
    <property type="protein sequence ID" value="KNC22768.1"/>
    <property type="molecule type" value="Genomic_DNA"/>
</dbReference>
<evidence type="ECO:0000313" key="2">
    <source>
        <dbReference type="Proteomes" id="UP000037069"/>
    </source>
</evidence>
<gene>
    <name evidence="1" type="ORF">FF38_04060</name>
</gene>
<proteinExistence type="predicted"/>
<reference evidence="1 2" key="1">
    <citation type="journal article" date="2015" name="Nat. Commun.">
        <title>Lucilia cuprina genome unlocks parasitic fly biology to underpin future interventions.</title>
        <authorList>
            <person name="Anstead C.A."/>
            <person name="Korhonen P.K."/>
            <person name="Young N.D."/>
            <person name="Hall R.S."/>
            <person name="Jex A.R."/>
            <person name="Murali S.C."/>
            <person name="Hughes D.S."/>
            <person name="Lee S.F."/>
            <person name="Perry T."/>
            <person name="Stroehlein A.J."/>
            <person name="Ansell B.R."/>
            <person name="Breugelmans B."/>
            <person name="Hofmann A."/>
            <person name="Qu J."/>
            <person name="Dugan S."/>
            <person name="Lee S.L."/>
            <person name="Chao H."/>
            <person name="Dinh H."/>
            <person name="Han Y."/>
            <person name="Doddapaneni H.V."/>
            <person name="Worley K.C."/>
            <person name="Muzny D.M."/>
            <person name="Ioannidis P."/>
            <person name="Waterhouse R.M."/>
            <person name="Zdobnov E.M."/>
            <person name="James P.J."/>
            <person name="Bagnall N.H."/>
            <person name="Kotze A.C."/>
            <person name="Gibbs R.A."/>
            <person name="Richards S."/>
            <person name="Batterham P."/>
            <person name="Gasser R.B."/>
        </authorList>
    </citation>
    <scope>NUCLEOTIDE SEQUENCE [LARGE SCALE GENOMIC DNA]</scope>
    <source>
        <strain evidence="1 2">LS</strain>
        <tissue evidence="1">Full body</tissue>
    </source>
</reference>
<accession>A0A0L0BRZ3</accession>
<sequence length="156" mass="18072">MNSLSIKDFLEQTFDYNLEWVLKTKCLIAFPHINAIALLSSPVAANSCKHMFTVWHECVRFVGSEVNVYDRYLLQRYNESLTYKKPSALPVSLRENGYYCLPKWLKSANNLNYPGLAYMVFMAELQAETSQIGDGWPPIIFFKPRRAADVFFRLKS</sequence>
<keyword evidence="2" id="KW-1185">Reference proteome</keyword>
<organism evidence="1 2">
    <name type="scientific">Lucilia cuprina</name>
    <name type="common">Green bottle fly</name>
    <name type="synonym">Australian sheep blowfly</name>
    <dbReference type="NCBI Taxonomy" id="7375"/>
    <lineage>
        <taxon>Eukaryota</taxon>
        <taxon>Metazoa</taxon>
        <taxon>Ecdysozoa</taxon>
        <taxon>Arthropoda</taxon>
        <taxon>Hexapoda</taxon>
        <taxon>Insecta</taxon>
        <taxon>Pterygota</taxon>
        <taxon>Neoptera</taxon>
        <taxon>Endopterygota</taxon>
        <taxon>Diptera</taxon>
        <taxon>Brachycera</taxon>
        <taxon>Muscomorpha</taxon>
        <taxon>Oestroidea</taxon>
        <taxon>Calliphoridae</taxon>
        <taxon>Luciliinae</taxon>
        <taxon>Lucilia</taxon>
    </lineage>
</organism>
<protein>
    <submittedName>
        <fullName evidence="1">Uncharacterized protein</fullName>
    </submittedName>
</protein>
<comment type="caution">
    <text evidence="1">The sequence shown here is derived from an EMBL/GenBank/DDBJ whole genome shotgun (WGS) entry which is preliminary data.</text>
</comment>